<proteinExistence type="predicted"/>
<dbReference type="Pfam" id="PF01436">
    <property type="entry name" value="NHL"/>
    <property type="match status" value="2"/>
</dbReference>
<evidence type="ECO:0000313" key="2">
    <source>
        <dbReference type="EMBL" id="VAX13161.1"/>
    </source>
</evidence>
<dbReference type="GO" id="GO:0008270">
    <property type="term" value="F:zinc ion binding"/>
    <property type="evidence" value="ECO:0007669"/>
    <property type="project" value="UniProtKB-KW"/>
</dbReference>
<name>A0A3B1BFE3_9ZZZZ</name>
<dbReference type="Gene3D" id="2.120.10.30">
    <property type="entry name" value="TolB, C-terminal domain"/>
    <property type="match status" value="2"/>
</dbReference>
<gene>
    <name evidence="2" type="ORF">MNBD_GAMMA24-2562</name>
</gene>
<dbReference type="PROSITE" id="PS51125">
    <property type="entry name" value="NHL"/>
    <property type="match status" value="3"/>
</dbReference>
<keyword evidence="1" id="KW-0677">Repeat</keyword>
<evidence type="ECO:0008006" key="3">
    <source>
        <dbReference type="Google" id="ProtNLM"/>
    </source>
</evidence>
<dbReference type="AlphaFoldDB" id="A0A3B1BFE3"/>
<dbReference type="InterPro" id="IPR011042">
    <property type="entry name" value="6-blade_b-propeller_TolB-like"/>
</dbReference>
<sequence length="367" mass="40389">MNNGLMSKIKLFSLFFCLSLLLACATQKETDISKRAPFWPSLPDRPRFEYEFTLRSDLSIIKRDAFDKFKAAVTGEVEHPRIELIKPLDVAAYKGRIIVSDSVMRLVYLFDVPLRLTAVFGSKGKGKLQKPLGVAIDGKINFYVADAGSRSIVVYDSRGHYKMRIGKPGDLVKPTDVAVNRDGTRIYVVDAGGLDSRQHHIVVYNAKGDKLFIIGKRGTSAGNFNLPTHAAVAPDGTLYVLDTGNFRVQAFDSNGKYLRGWGGLGTGYGHFARPRGIAVDNDGNVYVTDASFGNLQIFNSKGQLLMALGQGGVKDRMGVYSLIAGVAVDETGQIYIVDQHFQKVEVIKRLTKKEGEAIMQEFGVKPQ</sequence>
<dbReference type="SUPFAM" id="SSF101898">
    <property type="entry name" value="NHL repeat"/>
    <property type="match status" value="1"/>
</dbReference>
<organism evidence="2">
    <name type="scientific">hydrothermal vent metagenome</name>
    <dbReference type="NCBI Taxonomy" id="652676"/>
    <lineage>
        <taxon>unclassified sequences</taxon>
        <taxon>metagenomes</taxon>
        <taxon>ecological metagenomes</taxon>
    </lineage>
</organism>
<protein>
    <recommendedName>
        <fullName evidence="3">NHL repeat domain protein</fullName>
    </recommendedName>
</protein>
<accession>A0A3B1BFE3</accession>
<dbReference type="InterPro" id="IPR001258">
    <property type="entry name" value="NHL_repeat"/>
</dbReference>
<evidence type="ECO:0000256" key="1">
    <source>
        <dbReference type="ARBA" id="ARBA00022737"/>
    </source>
</evidence>
<dbReference type="InterPro" id="IPR050952">
    <property type="entry name" value="TRIM-NHL_E3_ligases"/>
</dbReference>
<dbReference type="PANTHER" id="PTHR24104">
    <property type="entry name" value="E3 UBIQUITIN-PROTEIN LIGASE NHLRC1-RELATED"/>
    <property type="match status" value="1"/>
</dbReference>
<reference evidence="2" key="1">
    <citation type="submission" date="2018-06" db="EMBL/GenBank/DDBJ databases">
        <authorList>
            <person name="Zhirakovskaya E."/>
        </authorList>
    </citation>
    <scope>NUCLEOTIDE SEQUENCE</scope>
</reference>
<dbReference type="EMBL" id="UOFZ01000103">
    <property type="protein sequence ID" value="VAX13161.1"/>
    <property type="molecule type" value="Genomic_DNA"/>
</dbReference>
<dbReference type="PANTHER" id="PTHR24104:SF25">
    <property type="entry name" value="PROTEIN LIN-41"/>
    <property type="match status" value="1"/>
</dbReference>